<reference evidence="6 7" key="1">
    <citation type="submission" date="2019-09" db="EMBL/GenBank/DDBJ databases">
        <authorList>
            <person name="Wang X."/>
        </authorList>
    </citation>
    <scope>NUCLEOTIDE SEQUENCE [LARGE SCALE GENOMIC DNA]</scope>
    <source>
        <strain evidence="6 7">CICC 11023</strain>
    </source>
</reference>
<feature type="region of interest" description="Disordered" evidence="4">
    <location>
        <begin position="2710"/>
        <end position="2795"/>
    </location>
</feature>
<feature type="compositionally biased region" description="Polar residues" evidence="4">
    <location>
        <begin position="3010"/>
        <end position="3027"/>
    </location>
</feature>
<dbReference type="PANTHER" id="PTHR31250:SF27">
    <property type="entry name" value="IQ DOMAIN-CONTAINING PROTEIN IQM5"/>
    <property type="match status" value="1"/>
</dbReference>
<dbReference type="PROSITE" id="PS50203">
    <property type="entry name" value="CALPAIN_CAT"/>
    <property type="match status" value="1"/>
</dbReference>
<keyword evidence="2" id="KW-0963">Cytoplasm</keyword>
<feature type="compositionally biased region" description="Low complexity" evidence="4">
    <location>
        <begin position="4122"/>
        <end position="4139"/>
    </location>
</feature>
<feature type="region of interest" description="Disordered" evidence="4">
    <location>
        <begin position="1384"/>
        <end position="1406"/>
    </location>
</feature>
<feature type="region of interest" description="Disordered" evidence="4">
    <location>
        <begin position="5855"/>
        <end position="5874"/>
    </location>
</feature>
<feature type="region of interest" description="Disordered" evidence="4">
    <location>
        <begin position="4995"/>
        <end position="5031"/>
    </location>
</feature>
<feature type="region of interest" description="Disordered" evidence="4">
    <location>
        <begin position="4117"/>
        <end position="4149"/>
    </location>
</feature>
<protein>
    <recommendedName>
        <fullName evidence="5">Calpain catalytic domain-containing protein</fullName>
    </recommendedName>
</protein>
<keyword evidence="3" id="KW-0788">Thiol protease</keyword>
<comment type="subcellular location">
    <subcellularLocation>
        <location evidence="1">Cytoplasm</location>
    </subcellularLocation>
</comment>
<comment type="caution">
    <text evidence="6">The sequence shown here is derived from an EMBL/GenBank/DDBJ whole genome shotgun (WGS) entry which is preliminary data.</text>
</comment>
<feature type="compositionally biased region" description="Polar residues" evidence="4">
    <location>
        <begin position="4347"/>
        <end position="4359"/>
    </location>
</feature>
<dbReference type="GO" id="GO:0005576">
    <property type="term" value="C:extracellular region"/>
    <property type="evidence" value="ECO:0007669"/>
    <property type="project" value="InterPro"/>
</dbReference>
<dbReference type="Pfam" id="PF00648">
    <property type="entry name" value="Peptidase_C2"/>
    <property type="match status" value="1"/>
</dbReference>
<feature type="region of interest" description="Disordered" evidence="4">
    <location>
        <begin position="4298"/>
        <end position="4410"/>
    </location>
</feature>
<feature type="compositionally biased region" description="Polar residues" evidence="4">
    <location>
        <begin position="3107"/>
        <end position="3120"/>
    </location>
</feature>
<dbReference type="Gene3D" id="3.90.176.10">
    <property type="entry name" value="Toxin ADP-ribosyltransferase, Chain A, domain 1"/>
    <property type="match status" value="2"/>
</dbReference>
<dbReference type="PANTHER" id="PTHR31250">
    <property type="entry name" value="IQ DOMAIN-CONTAINING PROTEIN IQM3"/>
    <property type="match status" value="1"/>
</dbReference>
<dbReference type="OrthoDB" id="4490315at2"/>
<feature type="active site" evidence="3">
    <location>
        <position position="707"/>
    </location>
</feature>
<organism evidence="6 7">
    <name type="scientific">Nocardia colli</name>
    <dbReference type="NCBI Taxonomy" id="2545717"/>
    <lineage>
        <taxon>Bacteria</taxon>
        <taxon>Bacillati</taxon>
        <taxon>Actinomycetota</taxon>
        <taxon>Actinomycetes</taxon>
        <taxon>Mycobacteriales</taxon>
        <taxon>Nocardiaceae</taxon>
        <taxon>Nocardia</taxon>
    </lineage>
</organism>
<feature type="domain" description="Calpain catalytic" evidence="5">
    <location>
        <begin position="423"/>
        <end position="730"/>
    </location>
</feature>
<feature type="region of interest" description="Disordered" evidence="4">
    <location>
        <begin position="3007"/>
        <end position="3027"/>
    </location>
</feature>
<evidence type="ECO:0000256" key="2">
    <source>
        <dbReference type="ARBA" id="ARBA00022490"/>
    </source>
</evidence>
<evidence type="ECO:0000313" key="6">
    <source>
        <dbReference type="EMBL" id="KAA8879705.1"/>
    </source>
</evidence>
<dbReference type="Proteomes" id="UP000323876">
    <property type="component" value="Unassembled WGS sequence"/>
</dbReference>
<feature type="region of interest" description="Disordered" evidence="4">
    <location>
        <begin position="7069"/>
        <end position="7104"/>
    </location>
</feature>
<keyword evidence="7" id="KW-1185">Reference proteome</keyword>
<feature type="compositionally biased region" description="Basic residues" evidence="4">
    <location>
        <begin position="4377"/>
        <end position="4386"/>
    </location>
</feature>
<feature type="region of interest" description="Disordered" evidence="4">
    <location>
        <begin position="5106"/>
        <end position="5154"/>
    </location>
</feature>
<dbReference type="SUPFAM" id="SSF54001">
    <property type="entry name" value="Cysteine proteinases"/>
    <property type="match status" value="2"/>
</dbReference>
<feature type="region of interest" description="Disordered" evidence="4">
    <location>
        <begin position="2002"/>
        <end position="2023"/>
    </location>
</feature>
<feature type="region of interest" description="Disordered" evidence="4">
    <location>
        <begin position="3844"/>
        <end position="4002"/>
    </location>
</feature>
<accession>A0A5N0DUM0</accession>
<dbReference type="SUPFAM" id="SSF56399">
    <property type="entry name" value="ADP-ribosylation"/>
    <property type="match status" value="1"/>
</dbReference>
<dbReference type="GO" id="GO:0006508">
    <property type="term" value="P:proteolysis"/>
    <property type="evidence" value="ECO:0007669"/>
    <property type="project" value="UniProtKB-KW"/>
</dbReference>
<feature type="active site" evidence="3">
    <location>
        <position position="443"/>
    </location>
</feature>
<dbReference type="InterPro" id="IPR038765">
    <property type="entry name" value="Papain-like_cys_pep_sf"/>
</dbReference>
<gene>
    <name evidence="6" type="ORF">F3087_43900</name>
</gene>
<evidence type="ECO:0000256" key="4">
    <source>
        <dbReference type="SAM" id="MobiDB-lite"/>
    </source>
</evidence>
<dbReference type="InterPro" id="IPR044159">
    <property type="entry name" value="IQM"/>
</dbReference>
<feature type="compositionally biased region" description="Low complexity" evidence="4">
    <location>
        <begin position="2710"/>
        <end position="2727"/>
    </location>
</feature>
<feature type="region of interest" description="Disordered" evidence="4">
    <location>
        <begin position="3040"/>
        <end position="3175"/>
    </location>
</feature>
<feature type="compositionally biased region" description="Low complexity" evidence="4">
    <location>
        <begin position="4395"/>
        <end position="4410"/>
    </location>
</feature>
<dbReference type="PROSITE" id="PS51996">
    <property type="entry name" value="TR_MART"/>
    <property type="match status" value="1"/>
</dbReference>
<feature type="region of interest" description="Disordered" evidence="4">
    <location>
        <begin position="1809"/>
        <end position="1845"/>
    </location>
</feature>
<evidence type="ECO:0000256" key="1">
    <source>
        <dbReference type="ARBA" id="ARBA00004496"/>
    </source>
</evidence>
<sequence length="7104" mass="768166">MIGNTENTVLIARNGMDVVVVGPGDSIEWDGQVVLRAAQIRLSSDPQMTYEVHAVLLGYFEWALGPGGARVGRPKRDVDGQPPTQLLFYHGDKAVQVGAGALLAIEPEDDDEIYVENLSGRVTLASEAVHALGLGGPAAAMVAHTGPVFATQNSQPVVRSSDARAGSRADFAVLMNNLSRETKRDPQALVEMFHEYPDQTVGVRFFVDGQPVWVRIDRTLPHETSQSSGEPMYAGHTDGEPMWAALAQKAFALLRPDINAMTTVSIRPFGAPVQPPPIAPMPGSSITVPAGRLTIVDQDGELLSVRPGDELHGTVDPASPDLLTVWIGDESTAARHSVHRNLLGELTLLPPGSDGVYHWTAPAVEVTGLRWLSPNGAERHAPVGEPVSLRVGSGGELLLDEKTRVSPQALGRLGRSIVRGTGPVFGAAGPVPTDAAQGRAGDCYLMATLMDIAENNPQAIRDMIVEYPDGTVAVRFFTAGGVPQWVRVTRDFYADEQGWVIYAAHDADHAVWPAFIEKAYAVWRGGDYALMKAGYAAHVMGQLLPPYELNATGTAPQPVRALELATFLHPMRFGVDTLYDLIMEELGANAVADTAFAFARRLGQLEPIWDRASVYEKSSVEQFQSFLGRRLESEERAQWQPEITAVLDYLRQANDPEQAMTSAVVQQHFLDLVRFLRGRGDQILLSTRRFTEAVEDVTKYPGLVGNHTYAVVDVRYGATGGIELVLRNPWVDNPAVPQTIDGLTYGPARTLILDAAHLTKFKFLSTRGTGTRFAFGNTTARPLNKAFAPESNPPATHDGSAAARADTPADHQATSADQTPADLRVGPNPNQDNGISDEKAGPGVGRDSSVLAPPGSDATTDSTPPAQSSTSTALTHPLITASAGQVNHIVRNLGSQRDGLKEIVDIVPVPQTTATWLREQLYRHVVGANGEDEQFRAELAQVVTPRLISSEWSRLLTKLGLPLRVTYRGRLFPVSIRLRLRNARPAEEQLPPVGDRDAEGNGPPVALWHYTRGWTSIGNSASEHDLRSISGSYGAKVEKYERGLRSLDLTPQGSVIVNQYATRIEAGATVESTVKRLSKGSTIPHTYEQEWQFSLNQGIDDVLPPDSSEKVWHDIAGETPDLLLIRIPKFLVDNIELPRIDPNNLKTVPAVFHPEQAGETVPSLSKFPFYSALSIPNHDELLLDVFQGFRERLVGISSNSLGDLMDFFKEENILGNIPLMRDGWLPSPSWLNSENESLGFFLMRVDFEGGTELTGPTHEKFGLEIYTLRELGVTGKSTITNESGTHPAFTATVGEGDPFPETAYPRRGGQFTFRGGVADHSSHSLSYGRKAHTSRALRLHDDMLHTTPRMRVHIVLVRDGKRFGPAAGTPLANGKTYPTNTLVPPKGALGSTPTATPPPPSQNTPGPIRYLPPKLLHLRQLSLDTTPFGVTGTAPLFAGAEKFLSDNGFFSSEHDEPGVLDLIEQKGLATARENNIAAFERMRAQSDLVAAFPEMIDGEVDETNLTLEGGAIQWFKKPGRFGTESISIRIVSKRYYASLDRPRDDVSHDLALPKFQTQNRVGINLPGSTQFDAASLQGNWNGGGNLASTNPFDVPSNQIIAGVTPSWVHAYHDSAGATYGFDTGATNMIISPADDGTQNFTVPVMHWMEISYSDGEDPDLMRSAGVVHLNVPTYRTENQKPADPSPPPVATIRKITDEDIDQLAAPTRGLPEQAVVLDAGSSTKIRQAVFALINGTSTDTEQVEPTEPTIPGAFPVDPEEDAVLPRWNPQPAAVPEQTSPPTAALPTSEIPIVVVTDPSGTLHTVLPVPGTETATAPPPARIPGEFPVESPEQTTPRRSDTLPSDVPAIIVTDPSGALHDASRALSDPESEPAVRQGLVEWGINKIAVGGNWLWEQSFGGRTANPESAPYQVIHTALSPQAQMASLVQTSHSSDEIEGVGTAGVVAGTDYIIRVESYLTDVVVLPKSVRINTENWSPSQDHANEKSDTLHSDQFGLSATQRFGDHADDSSIPGGTYQHAVSRSRHATVAETIGTNRITTTSVKAAGTNPAGPRGEAYRFTARVVHVVTVDTGTRNLITGTGNDLAAMVQRGSRVVRYLTDIVQRLVGASEPTAYGDNSLVVDDPSGTEFLVYDKDLHLHPDLARLVKESGVHKIVKQKRADLFPPIGYVLSHGALTYGNVVKANIEGGHGGFKAATKKLVESVAPGVLDPRSANHFRGVVSQINKYTSLSGTRTLANGPGAKSFAFVDRSYPLAPRLVEVVFEARPHPKADLDRIRGRRLPDGVALETNFLHTTANGNALGGSSTAIGTSRSGDDQWSFNPSFQVEGGVRPTFSFAVKGTGSAGGSRDSSRVLSTWLRGDDTARFAVPYVYTVTVRWWLLDGAHTTRLTRLAALTAGILLGLDTSQWGRPNSSVSTSVNSVNHIQFHVDDARTVGDTGTVIRRVRPDIYKSDPSVARPAPPAGSVAIEMEMPASLRPLLAQPWLPSRPIQIYWFDAIDQLDRALRAVAPSVEANRRTRSVESMLQVLNTLAWTGLPTVLGPAAIAAFLDNVDASDRILPVPVAHPPGRQVTGITVEVTLYSPEIDQTTGAIALDSLEVTSESFESEASQANTFMPTIGVSVPATADASNRGAPAGLPLGGGAKAHGMSRKVGNQRRTLTRIGTTALNADGLGSDNHRAWTLLLLKLIGPEGTLWVIGNAVLRTTGALRTPIEPTTAPATPEQPAQLTDTTPAPEPAKQPAQSLETTDPAVAPGNSTEATNRPAVPDTPTIEQHTTEQELGALSESPGPAPLEPIADLDAAPESAPAHNIAPVHGVRWQGPRLATVGGIAAPAGQVWESMRDDGDCLPLLLERVVYADNPPLTQEILDQRIAALRAEIVTEIEANAEDYFEQFVSLVDAAALAPAEAELLTSEELAVLQTARDDNRLRAEFDRQVQAIRTPRVWRNAASHLTSQAAGAVLRRRRLFLALHNEYYRTRGVILGAETTEAPSATALNHGNHFYLAVPAETRTPDSQSPARIEQSTDQKTAWQQEMLDTLARSQLGETSQDDIGYQGDPSDAPRGPPSEIARPSSPSGSVDPTGSAEPVPLLDRDPDDTFDAGQPDPATPSRPQSPADSASIHSTDTDLPAGSQESLVRQPITDEQTRIGAPSDGVDSDRSPSAASGIEGIVPPAGLGTSDTWWQDGGETWWNNLGFDDLAPAEQLRLLTEFPALRTSVPMDLEDVLHGKLLALEVARLEGLADDSGELAPEVVRQLHELDSPYTYPGSGRTWWDNLLFTNWFNRERLGLFEKFPALRNSEALPASIRNSRNIQYLLLRKYWFMENADKPDDQLPPHLRERRHNLAVPRMFLRTAVRNAGVAADRRGGTPSDVHVLTFVQDESGRHGLMVIAFGPVDNAPTVHWHAHSAASADSMYELTGRAAGQHAETVRDHPGAATVVWIDYDTEKAGDRADRLGTAIAQFITHHSGTTEVHVYGSAELTASLPRTRSSTVTVHTSFLDTPAASQPLGDVRVFTSDRDASDFGHRTLRTMHQQPPDVRAALLTYQQTAAVTNALLRSVGTSLEETFGGFQRCAATSELLVEGHPWVPNFAMLVEARNGLRESLISRCSAAEAQELRLLLDKNADDLTDFDRDTVRRLEDAHLSASETRRLRALNELMQHPRPPARWEQIRVDGRSYDRFVKAYRTHFATAPTLENIRRYLELLGQGTNQLLHVTKPFLVVRALGNVDFMAIDEHGNTLGGRKDLGLLRGHIQRDGGLLSTSLNPEFFELSTDPNIRLELVVPANMTELRGIYLGRGGLEKNAHENELLFASNTPYVITGIGTDPFDSFHRSDLVVLRGHFVAAPVPGGGSALLEREPDDTFDAGQPQLAQSPADSASVHSTDTNLPAGSQESLVRQPITDEQAHPVMPVRLADIRSEQAEDEPDEPSVPLSGEDIESGPSSDSKSVHRVDDSGAATAQTSGADQRNRRGDGLVAPVIPRRTSSRPKFTLDIPGRQSSVAPEQRAEPYRMSRIPLRITYDWATSRPDSFELWESAWETRQLTPLSTIPEVPESDVSTAGTDGSAPARGGNPAPGQPIRRPRTLARLRGFVSRIGAHRSTGEMTTQPAQSRGLRAAARQFIRQPLSGTTRSTASSTRGDGSTAHTAVTGRSRIAAGEFGRDDCLTRSLTDIQRDNNSAAIRPNYRSRALFGRSSQNLPGRSRREAEKAAGGKLHGYADEHGIEQELARLGPGAQAEVIGVHPAVGANGIGAHGYRMVNEGGVIDARDYDAEGNLISRPAGHGSSVGYYAVFYAPDGSLARPRRPRGGSIPKFPADIRVGAPYDATGTRLPGSPTAGPSRAADTTPHPAGNQRVTPNIDGSTPAHTGDASGAQTARTARSAGRLRHFVSRLRGRDAPAGATASVPAQQTAAQPPASTAFRSIRTLFRPPVPTPSGATTVHPMPRTGRRLRSFASRLPKSSVATRWLAKFGEQEQSAVVAHAGKPDAVNDFLADPDFFLDYLDDPDELAEVDQVMKLLWPGQEPPAFDDLASKLDEVAGDANLEFAVSGVREILASDDPRGRWQRVVDDGRRYRELIDHFQVHLSVQFSIGEVRAQVRKLDSVTAVRLPITTAVRVGAGLSVTVEQLTMSGEVGSEVLIGGFVVGAVLGEDSSVVGRQVELIVPVGAYGLLFGDPAAPQVLLPRDTVVRIVEMPADGRVVAEVVPSVAESVRYVPGRDDRRASVDSFDSVDSATSVPPHRGRFVGGVRYFSDDATRERFAHKTLRNWETMPGNVIDALLAYENSALINIALRRGGLSGLEQWVDQLTESADLWLARQEELQRGGVSGADPERDWEQIQSDANLEESFREDFGSNASQRVKTSVLREHIGLLDKGTGEPLRLDGKVHVTRSLVVIDFMLAVDGKPLGARDPDLLIGVVQEEPGYMSTSFTSRDVHMLDLSRYRMALTVPPGTRGVYIGSDARDRYKRELVLPRNTRYRITRIERRPGRNPVLHAEIILATADSSDSPPRAGPVPASAGKGKQPSDIDVADAPAPPRTEELPEVSAYAAAVWGAPSPQVALALVARLDPRTVAAVRAAYPGVDLAADLRAALPDEADYVDHVFAAVPTESAAPLPVERERGAEVGDSSAAVRPTPRREPSADAQVQDGSAAHVSHPSTPDVRGNCGPLALRYAADQNPGAPIRGPAMWVGLSGMRGEDFESAAAAPLQPVGTLVPVVAELRALGPRALSLVVDVYAGPDARGFGAHAVVLYQRDGELRIHDPVTGDHALANHPIARSRSVLAIVYADEGSVRTLAEYPVDGLRALNGALIGAPLTDKEYWIIHGIAKGYTDGDILEHLNRNGFPDLDMAEVTFLVNSFYASAGIERTGLLAREPGGRLFQVFMASFGSRINQETLDALPLRLSPLDKAVFEYISNHSGGDVPNREFYKEVGAAVTGRQVDGRTLGRVSSEAAENAIRSILIRVGISRSEWKLDRRGRHNLRETVVALARSLGGAIDAETVAAFRRAGGAQQWRAPPGPRPLHVVGEGIVDGSSVHPGGVAGSEPVGPVISGSGSGVGDPIRPSRGDCGARALEYAAGLNPGAGIRSPGVSVGLSGMTGPQFEFGAGARLQPLTALVPAVVRLRMLGHGSLSLVVGAHFGVDARGFGAHVVVLHNRGGSLWVYDPETRVDHPLEQHVFAEARVWLVIVYGPDSGPQAIAGYPDDGALVLGSALIGAPPAADGMDYSAGFETGGYPEANGQGLPRVEVFHGHPESFPGNFRFDAEFLYPPGTLVHIIEDAGTLLLTAPGNGWVTANYRDDGNPGPWVQTFAGDIENAAAYLIGYLSEVVPTLIEIHYPTPLTAAEIWATAEEYDTAGSLADGGAPLGGGHTDVSPADTRANRVTKPTRAELEEEIFEYLYENRNNAFNAGYEGINAHLASKSFGSLSRSEVHNSIFDILNKIDVPFRAAEFVAAEWPAVRFLNIAAQWPDAVEAYRASRGGPSDGSAPVPARIGAIPGRDNCVPLILTHLGEFIGNTGFRPDELYDGLAGNSHRQLERAVPGARLHTVPGPDTITGVLRAPGRATHALIVENHTSADENNVGAHFHVITHIGKAGRSGTQDLYTHDVDPHDPQRIRTDPHTPRPQQHITTTDVIYLDKDGNVVAPPDHDHTPTAHPRHRIGLDDATAGTQTDLFEFREFRAAFDGTEYPPGTTLRFRSRNRELTAQFVRDSGTGESLVITRDGGDAPTRSTTRTTAEFWRRLRPEHLSLLFDEVEVAQPPLRGPAPQRVHEMVDILDELSDNGFHTGTSIRLRDGSREIVAVVRRDGALDLRVPGSDRPAESRVIGTEQFKRLVVEQRIRSAKVFPPMPHSWQRIDPEGGRLFPTLARIVHSADPSKVATELADYIEQHRAVFEPHISNPDQPGATSAELLAQELSALRRKSEPIPTTGNRLGAEDLDLRLAAITLKHELNIIALEPDRPMMEIGDNTDHPFIFLRRSEDGGYELGLTDTGLMFSTVKPSLPVTGTSRARPIPREHIPPPRTEMLAGGPEPQLVGAAPRRKYINERRPIAPPTHHDATRLAHLPGRVHRKAFQEEALTQYHTPTHYMDDAEREAHRRFVGPDGKLYNAYDGHPFDTGDSPNWIFVMDEFGNLYAAEKEFGLIQHSSFLGGRTVCGVGYLNVRKGVLTNIIDYSGHYAPHSQMNDYAIAVLRGQGLRLHPRFQRGIVDADWEIRPRDAEVEREIQADAWARWQRITANGPTPTRPFRIHRAVTVDGRLQWEAYKELTRDDFPPGTVISFRDAHTFTVATVGSDHMLHAVEHDQNGGARSYDVGFDTMRAHLNARGVTEVRIEVPQHPSAAVPESAQDLNELPSEVRGALRAHIARPDLLDQFLTDRETVSSYIEGVGYHHLMVELVSSGGSAPTLDELARMHRDPGPSAQNSAVVEQVFQAGDPAGLWQEMLTNHGIHHAIDAHYRKHADRPFEADTFEHQERALRTLADNPLSITEPLHFIYDLSAPPLAGDPLRMPGRTVRRDTFILGVLAGFEPPQQDTYRVDLTVYPGTQGLLFTDDGLPRILLAQDIRITGIYPDGDHVRFTAETRSGSTDSEGDLSAGLVRLSVTEDPLDGGATSDSSS</sequence>
<keyword evidence="3" id="KW-0645">Protease</keyword>
<dbReference type="GO" id="GO:0004198">
    <property type="term" value="F:calcium-dependent cysteine-type endopeptidase activity"/>
    <property type="evidence" value="ECO:0007669"/>
    <property type="project" value="InterPro"/>
</dbReference>
<name>A0A5N0DUM0_9NOCA</name>
<dbReference type="SMART" id="SM00230">
    <property type="entry name" value="CysPc"/>
    <property type="match status" value="1"/>
</dbReference>
<feature type="compositionally biased region" description="Low complexity" evidence="4">
    <location>
        <begin position="858"/>
        <end position="873"/>
    </location>
</feature>
<feature type="region of interest" description="Disordered" evidence="4">
    <location>
        <begin position="784"/>
        <end position="873"/>
    </location>
</feature>
<dbReference type="EMBL" id="VXLC01000045">
    <property type="protein sequence ID" value="KAA8879705.1"/>
    <property type="molecule type" value="Genomic_DNA"/>
</dbReference>
<feature type="region of interest" description="Disordered" evidence="4">
    <location>
        <begin position="6494"/>
        <end position="6524"/>
    </location>
</feature>
<feature type="compositionally biased region" description="Polar residues" evidence="4">
    <location>
        <begin position="3865"/>
        <end position="3891"/>
    </location>
</feature>
<dbReference type="InterPro" id="IPR003540">
    <property type="entry name" value="ADP-ribosyltransferase"/>
</dbReference>
<evidence type="ECO:0000256" key="3">
    <source>
        <dbReference type="PROSITE-ProRule" id="PRU00239"/>
    </source>
</evidence>
<keyword evidence="3" id="KW-0378">Hydrolase</keyword>
<proteinExistence type="predicted"/>
<evidence type="ECO:0000313" key="7">
    <source>
        <dbReference type="Proteomes" id="UP000323876"/>
    </source>
</evidence>
<dbReference type="Pfam" id="PF03496">
    <property type="entry name" value="ADPrib_exo_Tox"/>
    <property type="match status" value="1"/>
</dbReference>
<feature type="active site" evidence="3">
    <location>
        <position position="728"/>
    </location>
</feature>
<dbReference type="InterPro" id="IPR001300">
    <property type="entry name" value="Peptidase_C2_calpain_cat"/>
</dbReference>
<dbReference type="GO" id="GO:0005737">
    <property type="term" value="C:cytoplasm"/>
    <property type="evidence" value="ECO:0007669"/>
    <property type="project" value="UniProtKB-SubCell"/>
</dbReference>
<evidence type="ECO:0000259" key="5">
    <source>
        <dbReference type="PROSITE" id="PS50203"/>
    </source>
</evidence>
<feature type="region of interest" description="Disordered" evidence="4">
    <location>
        <begin position="4045"/>
        <end position="4075"/>
    </location>
</feature>